<accession>A0ABW3WMT9</accession>
<keyword evidence="2" id="KW-1185">Reference proteome</keyword>
<dbReference type="EMBL" id="JBHTMV010000002">
    <property type="protein sequence ID" value="MFD1292630.1"/>
    <property type="molecule type" value="Genomic_DNA"/>
</dbReference>
<gene>
    <name evidence="1" type="ORF">ACFQ5N_02170</name>
</gene>
<name>A0ABW3WMT9_9FLAO</name>
<reference evidence="2" key="1">
    <citation type="journal article" date="2019" name="Int. J. Syst. Evol. Microbiol.">
        <title>The Global Catalogue of Microorganisms (GCM) 10K type strain sequencing project: providing services to taxonomists for standard genome sequencing and annotation.</title>
        <authorList>
            <consortium name="The Broad Institute Genomics Platform"/>
            <consortium name="The Broad Institute Genome Sequencing Center for Infectious Disease"/>
            <person name="Wu L."/>
            <person name="Ma J."/>
        </authorList>
    </citation>
    <scope>NUCLEOTIDE SEQUENCE [LARGE SCALE GENOMIC DNA]</scope>
    <source>
        <strain evidence="2">CCUG 62221</strain>
    </source>
</reference>
<comment type="caution">
    <text evidence="1">The sequence shown here is derived from an EMBL/GenBank/DDBJ whole genome shotgun (WGS) entry which is preliminary data.</text>
</comment>
<dbReference type="Proteomes" id="UP001597241">
    <property type="component" value="Unassembled WGS sequence"/>
</dbReference>
<evidence type="ECO:0000313" key="1">
    <source>
        <dbReference type="EMBL" id="MFD1292630.1"/>
    </source>
</evidence>
<protein>
    <submittedName>
        <fullName evidence="1">Uncharacterized protein</fullName>
    </submittedName>
</protein>
<sequence length="748" mass="84614">MAQILKISIIDTETNELLDTEETTSISAPVLNYSGQDDKYQTIMASQLEFDLLVQNASNGKYLHLFTGNETRYKTILQDITDSENPVTLWQGFLLAENYSEPYQNSAFFVSFSAVDGLGLLKNKYLDDDFYSDKKNVVEIVTACLNLTGLSLPVSIAPAIENAVISLNVNEIAIDTSCYVDDDEKLTAYEILENLTVGHKLFQQNNQWYMVGFNRMSTIWLNLQNYTSVGVYINTEEYQRKNNIATFEATPTITMVPPQKTVVVEWEKNERSNILVEDIVYQKPEGGEDSIYTYALKYWQKVSTTVWTAEITTENMYGTSDYDVDNGDLIGLYDGASVLPTPNKKKFAEPFYVDIAEYITAANLETNYIELIDPVFLEGVYGEGLGFELNIEFKSWIDATADIDNVEAAFDNGDYDQVYFYSIELDGVEICSNKTSFSNNSFYDYDLSIVTETAGTYIKGSLSIDNVPVINDGFLNVKLHPPVGDDATLHLHKTVFTELELNFTSEDTETITKERAINYTTLVEETIFHGDAKTGLTTRKFLVDDSVAFSGVTINVDAQETQISATNYTHTTSVDLPDYNRWVYNITDDEHYLLKQNYNNLYSKLSDVYVAIPIFNLEEDTATQKKITIYSSDSTFLTTSHTIWITSEATTKTYDDITYVYDKWNRYGETEQIKFIEAYARILNDIAPTPLLKIEGVLFGLHWPLDLLEFNYVNPANYQFANLALNLSTGNTDAVIIAATTTNITDYE</sequence>
<evidence type="ECO:0000313" key="2">
    <source>
        <dbReference type="Proteomes" id="UP001597241"/>
    </source>
</evidence>
<proteinExistence type="predicted"/>
<organism evidence="1 2">
    <name type="scientific">Lutibacter holmesii</name>
    <dbReference type="NCBI Taxonomy" id="1137985"/>
    <lineage>
        <taxon>Bacteria</taxon>
        <taxon>Pseudomonadati</taxon>
        <taxon>Bacteroidota</taxon>
        <taxon>Flavobacteriia</taxon>
        <taxon>Flavobacteriales</taxon>
        <taxon>Flavobacteriaceae</taxon>
        <taxon>Lutibacter</taxon>
    </lineage>
</organism>
<dbReference type="RefSeq" id="WP_386807336.1">
    <property type="nucleotide sequence ID" value="NZ_JBHTMV010000002.1"/>
</dbReference>